<evidence type="ECO:0000256" key="1">
    <source>
        <dbReference type="ARBA" id="ARBA00024347"/>
    </source>
</evidence>
<reference evidence="4" key="3">
    <citation type="submission" date="2025-09" db="UniProtKB">
        <authorList>
            <consortium name="Ensembl"/>
        </authorList>
    </citation>
    <scope>IDENTIFICATION</scope>
</reference>
<name>A0A3P9CQU1_9CICH</name>
<dbReference type="PROSITE" id="PS51059">
    <property type="entry name" value="PARP_CATALYTIC"/>
    <property type="match status" value="1"/>
</dbReference>
<feature type="domain" description="PARP catalytic" evidence="3">
    <location>
        <begin position="99"/>
        <end position="281"/>
    </location>
</feature>
<accession>A0A3P9CQU1</accession>
<dbReference type="EC" id="2.4.2.-" evidence="2"/>
<keyword evidence="2" id="KW-0328">Glycosyltransferase</keyword>
<protein>
    <recommendedName>
        <fullName evidence="2">Poly [ADP-ribose] polymerase</fullName>
        <shortName evidence="2">PARP</shortName>
        <ecNumber evidence="2">2.4.2.-</ecNumber>
    </recommendedName>
</protein>
<organism evidence="4 5">
    <name type="scientific">Maylandia zebra</name>
    <name type="common">zebra mbuna</name>
    <dbReference type="NCBI Taxonomy" id="106582"/>
    <lineage>
        <taxon>Eukaryota</taxon>
        <taxon>Metazoa</taxon>
        <taxon>Chordata</taxon>
        <taxon>Craniata</taxon>
        <taxon>Vertebrata</taxon>
        <taxon>Euteleostomi</taxon>
        <taxon>Actinopterygii</taxon>
        <taxon>Neopterygii</taxon>
        <taxon>Teleostei</taxon>
        <taxon>Neoteleostei</taxon>
        <taxon>Acanthomorphata</taxon>
        <taxon>Ovalentaria</taxon>
        <taxon>Cichlomorphae</taxon>
        <taxon>Cichliformes</taxon>
        <taxon>Cichlidae</taxon>
        <taxon>African cichlids</taxon>
        <taxon>Pseudocrenilabrinae</taxon>
        <taxon>Haplochromini</taxon>
        <taxon>Maylandia</taxon>
        <taxon>Maylandia zebra complex</taxon>
    </lineage>
</organism>
<dbReference type="Ensembl" id="ENSMZET00005025235.1">
    <property type="protein sequence ID" value="ENSMZEP00005024434.1"/>
    <property type="gene ID" value="ENSMZEG00005018262.1"/>
</dbReference>
<evidence type="ECO:0000313" key="4">
    <source>
        <dbReference type="Ensembl" id="ENSMZEP00005024434.1"/>
    </source>
</evidence>
<keyword evidence="2" id="KW-0808">Transferase</keyword>
<evidence type="ECO:0000313" key="5">
    <source>
        <dbReference type="Proteomes" id="UP000265160"/>
    </source>
</evidence>
<dbReference type="PANTHER" id="PTHR45740:SF15">
    <property type="entry name" value="ZINC FINGER CCCH TYPE DOMAIN CONTAINING 1-LIKE"/>
    <property type="match status" value="1"/>
</dbReference>
<comment type="similarity">
    <text evidence="1">Belongs to the ARTD/PARP family.</text>
</comment>
<dbReference type="GeneTree" id="ENSGT00940000154649"/>
<dbReference type="PANTHER" id="PTHR45740">
    <property type="entry name" value="POLY [ADP-RIBOSE] POLYMERASE"/>
    <property type="match status" value="1"/>
</dbReference>
<dbReference type="AlphaFoldDB" id="A0A3P9CQU1"/>
<evidence type="ECO:0000256" key="2">
    <source>
        <dbReference type="RuleBase" id="RU362114"/>
    </source>
</evidence>
<dbReference type="Gene3D" id="3.90.228.10">
    <property type="match status" value="1"/>
</dbReference>
<dbReference type="Proteomes" id="UP000265160">
    <property type="component" value="LG17"/>
</dbReference>
<keyword evidence="2" id="KW-0520">NAD</keyword>
<reference evidence="4 5" key="1">
    <citation type="journal article" date="2014" name="Nature">
        <title>The genomic substrate for adaptive radiation in African cichlid fish.</title>
        <authorList>
            <person name="Brawand D."/>
            <person name="Wagner C.E."/>
            <person name="Li Y.I."/>
            <person name="Malinsky M."/>
            <person name="Keller I."/>
            <person name="Fan S."/>
            <person name="Simakov O."/>
            <person name="Ng A.Y."/>
            <person name="Lim Z.W."/>
            <person name="Bezault E."/>
            <person name="Turner-Maier J."/>
            <person name="Johnson J."/>
            <person name="Alcazar R."/>
            <person name="Noh H.J."/>
            <person name="Russell P."/>
            <person name="Aken B."/>
            <person name="Alfoldi J."/>
            <person name="Amemiya C."/>
            <person name="Azzouzi N."/>
            <person name="Baroiller J.F."/>
            <person name="Barloy-Hubler F."/>
            <person name="Berlin A."/>
            <person name="Bloomquist R."/>
            <person name="Carleton K.L."/>
            <person name="Conte M.A."/>
            <person name="D'Cotta H."/>
            <person name="Eshel O."/>
            <person name="Gaffney L."/>
            <person name="Galibert F."/>
            <person name="Gante H.F."/>
            <person name="Gnerre S."/>
            <person name="Greuter L."/>
            <person name="Guyon R."/>
            <person name="Haddad N.S."/>
            <person name="Haerty W."/>
            <person name="Harris R.M."/>
            <person name="Hofmann H.A."/>
            <person name="Hourlier T."/>
            <person name="Hulata G."/>
            <person name="Jaffe D.B."/>
            <person name="Lara M."/>
            <person name="Lee A.P."/>
            <person name="MacCallum I."/>
            <person name="Mwaiko S."/>
            <person name="Nikaido M."/>
            <person name="Nishihara H."/>
            <person name="Ozouf-Costaz C."/>
            <person name="Penman D.J."/>
            <person name="Przybylski D."/>
            <person name="Rakotomanga M."/>
            <person name="Renn S.C.P."/>
            <person name="Ribeiro F.J."/>
            <person name="Ron M."/>
            <person name="Salzburger W."/>
            <person name="Sanchez-Pulido L."/>
            <person name="Santos M.E."/>
            <person name="Searle S."/>
            <person name="Sharpe T."/>
            <person name="Swofford R."/>
            <person name="Tan F.J."/>
            <person name="Williams L."/>
            <person name="Young S."/>
            <person name="Yin S."/>
            <person name="Okada N."/>
            <person name="Kocher T.D."/>
            <person name="Miska E.A."/>
            <person name="Lander E.S."/>
            <person name="Venkatesh B."/>
            <person name="Fernald R.D."/>
            <person name="Meyer A."/>
            <person name="Ponting C.P."/>
            <person name="Streelman J.T."/>
            <person name="Lindblad-Toh K."/>
            <person name="Seehausen O."/>
            <person name="Di Palma F."/>
        </authorList>
    </citation>
    <scope>NUCLEOTIDE SEQUENCE</scope>
</reference>
<dbReference type="InterPro" id="IPR012317">
    <property type="entry name" value="Poly(ADP-ribose)pol_cat_dom"/>
</dbReference>
<dbReference type="SUPFAM" id="SSF56399">
    <property type="entry name" value="ADP-ribosylation"/>
    <property type="match status" value="1"/>
</dbReference>
<sequence>MRLKTCSPFLLCRLMDMKQQTSTAQSWRSCSWAIIKTLWSLLLVHTRIHSVSMWCHNHCTSLNFYLCFFSYPSDMMQTNNLNGTKTLVCRRPRLFLFNVIVTEHFLCFSVFLQQISLQSSSREFKEVEALFCKTMRGFDIINIERIQNQSLWAAFQLYVPTSNVPELRLFHGIDSKSVNTICHNNFDCRTHGMAYGKGSYFARDAKYSHDFTGDADVRAMFISRVLVGDYTKGSSDYCQPPSKDGGGINLYDSCVDDEMDPTIFVVFEKHQIYPEYLIQYN</sequence>
<dbReference type="CDD" id="cd01439">
    <property type="entry name" value="TCCD_inducible_PARP_like"/>
    <property type="match status" value="1"/>
</dbReference>
<dbReference type="GO" id="GO:1990404">
    <property type="term" value="F:NAD+-protein mono-ADP-ribosyltransferase activity"/>
    <property type="evidence" value="ECO:0007669"/>
    <property type="project" value="TreeGrafter"/>
</dbReference>
<proteinExistence type="inferred from homology"/>
<dbReference type="InterPro" id="IPR051712">
    <property type="entry name" value="ARTD-AVP"/>
</dbReference>
<dbReference type="GO" id="GO:0003950">
    <property type="term" value="F:NAD+ poly-ADP-ribosyltransferase activity"/>
    <property type="evidence" value="ECO:0007669"/>
    <property type="project" value="UniProtKB-UniRule"/>
</dbReference>
<dbReference type="GO" id="GO:0005634">
    <property type="term" value="C:nucleus"/>
    <property type="evidence" value="ECO:0007669"/>
    <property type="project" value="TreeGrafter"/>
</dbReference>
<evidence type="ECO:0000259" key="3">
    <source>
        <dbReference type="PROSITE" id="PS51059"/>
    </source>
</evidence>
<keyword evidence="5" id="KW-1185">Reference proteome</keyword>
<reference evidence="4" key="2">
    <citation type="submission" date="2025-08" db="UniProtKB">
        <authorList>
            <consortium name="Ensembl"/>
        </authorList>
    </citation>
    <scope>IDENTIFICATION</scope>
</reference>
<dbReference type="Pfam" id="PF00644">
    <property type="entry name" value="PARP"/>
    <property type="match status" value="1"/>
</dbReference>